<proteinExistence type="predicted"/>
<evidence type="ECO:0000313" key="2">
    <source>
        <dbReference type="Proteomes" id="UP001516662"/>
    </source>
</evidence>
<comment type="caution">
    <text evidence="1">The sequence shown here is derived from an EMBL/GenBank/DDBJ whole genome shotgun (WGS) entry which is preliminary data.</text>
</comment>
<gene>
    <name evidence="1" type="ORF">IMZ08_18460</name>
</gene>
<protein>
    <recommendedName>
        <fullName evidence="3">YodN</fullName>
    </recommendedName>
</protein>
<evidence type="ECO:0000313" key="1">
    <source>
        <dbReference type="EMBL" id="MBE4910024.1"/>
    </source>
</evidence>
<accession>A0ABR9QNE2</accession>
<dbReference type="Proteomes" id="UP001516662">
    <property type="component" value="Unassembled WGS sequence"/>
</dbReference>
<organism evidence="1 2">
    <name type="scientific">Litchfieldia luteola</name>
    <dbReference type="NCBI Taxonomy" id="682179"/>
    <lineage>
        <taxon>Bacteria</taxon>
        <taxon>Bacillati</taxon>
        <taxon>Bacillota</taxon>
        <taxon>Bacilli</taxon>
        <taxon>Bacillales</taxon>
        <taxon>Bacillaceae</taxon>
        <taxon>Litchfieldia</taxon>
    </lineage>
</organism>
<reference evidence="1 2" key="1">
    <citation type="submission" date="2020-10" db="EMBL/GenBank/DDBJ databases">
        <title>Bacillus sp. HD4P25, an endophyte from a halophyte.</title>
        <authorList>
            <person name="Sun J.-Q."/>
        </authorList>
    </citation>
    <scope>NUCLEOTIDE SEQUENCE [LARGE SCALE GENOMIC DNA]</scope>
    <source>
        <strain evidence="1 2">YIM 93174</strain>
    </source>
</reference>
<sequence length="233" mass="27645">MDRKNKPKYKVGDVVVIIVYGTVGTITDIKKMNDLWTYEVNHHSEALYLEDTLKLLSEYEGKVLESENIEIEFNYYFGDLVLVAGYGREFFKVIGIRTEIWRYKDNAWEEVIYELTRIKDGEWLEAGEEELTLVADHQHAEAFLQKISQLYLAKKETTSLEMHGMKKEFRKSEKEHLKKENERREIIDGLLDVYNDYKLLYELFEDDQYKDVMELALKNLEKLTSMKSSDQKQ</sequence>
<evidence type="ECO:0008006" key="3">
    <source>
        <dbReference type="Google" id="ProtNLM"/>
    </source>
</evidence>
<keyword evidence="2" id="KW-1185">Reference proteome</keyword>
<dbReference type="EMBL" id="JADCLJ010000024">
    <property type="protein sequence ID" value="MBE4910024.1"/>
    <property type="molecule type" value="Genomic_DNA"/>
</dbReference>
<name>A0ABR9QNE2_9BACI</name>